<dbReference type="SUPFAM" id="SSF51679">
    <property type="entry name" value="Bacterial luciferase-like"/>
    <property type="match status" value="1"/>
</dbReference>
<keyword evidence="7" id="KW-1185">Reference proteome</keyword>
<proteinExistence type="predicted"/>
<reference evidence="7" key="1">
    <citation type="journal article" date="2019" name="Int. J. Syst. Evol. Microbiol.">
        <title>The Global Catalogue of Microorganisms (GCM) 10K type strain sequencing project: providing services to taxonomists for standard genome sequencing and annotation.</title>
        <authorList>
            <consortium name="The Broad Institute Genomics Platform"/>
            <consortium name="The Broad Institute Genome Sequencing Center for Infectious Disease"/>
            <person name="Wu L."/>
            <person name="Ma J."/>
        </authorList>
    </citation>
    <scope>NUCLEOTIDE SEQUENCE [LARGE SCALE GENOMIC DNA]</scope>
    <source>
        <strain evidence="7">CGMCC 4.7367</strain>
    </source>
</reference>
<dbReference type="InterPro" id="IPR036661">
    <property type="entry name" value="Luciferase-like_sf"/>
</dbReference>
<evidence type="ECO:0000313" key="7">
    <source>
        <dbReference type="Proteomes" id="UP000605568"/>
    </source>
</evidence>
<name>A0ABQ3MM38_9PSEU</name>
<evidence type="ECO:0000256" key="4">
    <source>
        <dbReference type="ARBA" id="ARBA00023033"/>
    </source>
</evidence>
<dbReference type="RefSeq" id="WP_191299744.1">
    <property type="nucleotide sequence ID" value="NZ_BNAR01000005.1"/>
</dbReference>
<gene>
    <name evidence="6" type="ORF">GCM10017774_41230</name>
</gene>
<dbReference type="Proteomes" id="UP000605568">
    <property type="component" value="Unassembled WGS sequence"/>
</dbReference>
<dbReference type="PANTHER" id="PTHR42847:SF4">
    <property type="entry name" value="ALKANESULFONATE MONOOXYGENASE-RELATED"/>
    <property type="match status" value="1"/>
</dbReference>
<dbReference type="PANTHER" id="PTHR42847">
    <property type="entry name" value="ALKANESULFONATE MONOOXYGENASE"/>
    <property type="match status" value="1"/>
</dbReference>
<dbReference type="Gene3D" id="3.20.20.30">
    <property type="entry name" value="Luciferase-like domain"/>
    <property type="match status" value="1"/>
</dbReference>
<sequence>MRVGAIVLPEHGWARTRETWRRLEEMGLDHAWTFDHHSWRDLRDSPWYDAISTLTAVAATTGTIRIGTMVSTPNFRHPAVLAKQVMTLDEISGGRFVLGIGAGALGADSGLLGGPELSPATRADRFAEFVELSDRLLRSPATTFSGSFYEVVDARMVPGCVQRPRVPFAIAATGARGLDLVATHARTWVTIGDARRPGERTDTESRQVLRRQLSLLAEACEKRNRELGSVGKLVNLSRAFEAPFASPARFADLLGTCAELGFTDVVVNHPRPSGVFAGDVTAFERAVLSTR</sequence>
<comment type="caution">
    <text evidence="6">The sequence shown here is derived from an EMBL/GenBank/DDBJ whole genome shotgun (WGS) entry which is preliminary data.</text>
</comment>
<dbReference type="Pfam" id="PF00296">
    <property type="entry name" value="Bac_luciferase"/>
    <property type="match status" value="1"/>
</dbReference>
<keyword evidence="1" id="KW-0285">Flavoprotein</keyword>
<accession>A0ABQ3MM38</accession>
<dbReference type="EMBL" id="BNAR01000005">
    <property type="protein sequence ID" value="GHH43368.1"/>
    <property type="molecule type" value="Genomic_DNA"/>
</dbReference>
<keyword evidence="2" id="KW-0288">FMN</keyword>
<dbReference type="InterPro" id="IPR011251">
    <property type="entry name" value="Luciferase-like_dom"/>
</dbReference>
<evidence type="ECO:0000256" key="3">
    <source>
        <dbReference type="ARBA" id="ARBA00023002"/>
    </source>
</evidence>
<organism evidence="6 7">
    <name type="scientific">Lentzea cavernae</name>
    <dbReference type="NCBI Taxonomy" id="2020703"/>
    <lineage>
        <taxon>Bacteria</taxon>
        <taxon>Bacillati</taxon>
        <taxon>Actinomycetota</taxon>
        <taxon>Actinomycetes</taxon>
        <taxon>Pseudonocardiales</taxon>
        <taxon>Pseudonocardiaceae</taxon>
        <taxon>Lentzea</taxon>
    </lineage>
</organism>
<protein>
    <submittedName>
        <fullName evidence="6">Luciferase</fullName>
    </submittedName>
</protein>
<evidence type="ECO:0000256" key="1">
    <source>
        <dbReference type="ARBA" id="ARBA00022630"/>
    </source>
</evidence>
<dbReference type="InterPro" id="IPR050172">
    <property type="entry name" value="SsuD_RutA_monooxygenase"/>
</dbReference>
<evidence type="ECO:0000256" key="2">
    <source>
        <dbReference type="ARBA" id="ARBA00022643"/>
    </source>
</evidence>
<evidence type="ECO:0000259" key="5">
    <source>
        <dbReference type="Pfam" id="PF00296"/>
    </source>
</evidence>
<evidence type="ECO:0000313" key="6">
    <source>
        <dbReference type="EMBL" id="GHH43368.1"/>
    </source>
</evidence>
<keyword evidence="3" id="KW-0560">Oxidoreductase</keyword>
<keyword evidence="4" id="KW-0503">Monooxygenase</keyword>
<feature type="domain" description="Luciferase-like" evidence="5">
    <location>
        <begin position="9"/>
        <end position="194"/>
    </location>
</feature>